<organism evidence="2">
    <name type="scientific">Notodromas monacha</name>
    <dbReference type="NCBI Taxonomy" id="399045"/>
    <lineage>
        <taxon>Eukaryota</taxon>
        <taxon>Metazoa</taxon>
        <taxon>Ecdysozoa</taxon>
        <taxon>Arthropoda</taxon>
        <taxon>Crustacea</taxon>
        <taxon>Oligostraca</taxon>
        <taxon>Ostracoda</taxon>
        <taxon>Podocopa</taxon>
        <taxon>Podocopida</taxon>
        <taxon>Cypridocopina</taxon>
        <taxon>Cypridoidea</taxon>
        <taxon>Cyprididae</taxon>
        <taxon>Notodromas</taxon>
    </lineage>
</organism>
<accession>A0A7R9C0Y0</accession>
<dbReference type="EMBL" id="OA888293">
    <property type="protein sequence ID" value="CAD7283840.1"/>
    <property type="molecule type" value="Genomic_DNA"/>
</dbReference>
<proteinExistence type="predicted"/>
<feature type="region of interest" description="Disordered" evidence="1">
    <location>
        <begin position="68"/>
        <end position="119"/>
    </location>
</feature>
<protein>
    <submittedName>
        <fullName evidence="2">Uncharacterized protein</fullName>
    </submittedName>
</protein>
<dbReference type="AlphaFoldDB" id="A0A7R9C0Y0"/>
<feature type="compositionally biased region" description="Basic and acidic residues" evidence="1">
    <location>
        <begin position="108"/>
        <end position="119"/>
    </location>
</feature>
<gene>
    <name evidence="2" type="ORF">NMOB1V02_LOCUS11450</name>
</gene>
<feature type="compositionally biased region" description="Basic and acidic residues" evidence="1">
    <location>
        <begin position="85"/>
        <end position="101"/>
    </location>
</feature>
<feature type="compositionally biased region" description="Low complexity" evidence="1">
    <location>
        <begin position="68"/>
        <end position="78"/>
    </location>
</feature>
<evidence type="ECO:0000313" key="2">
    <source>
        <dbReference type="EMBL" id="CAD7283840.1"/>
    </source>
</evidence>
<dbReference type="Proteomes" id="UP000678499">
    <property type="component" value="Unassembled WGS sequence"/>
</dbReference>
<keyword evidence="3" id="KW-1185">Reference proteome</keyword>
<sequence>MWLDGAFKEVEKKMLIGLVLTALLAESFSFVVLPGITVEGTPKSSPNSTSTKQPFVEKYSISVIGTKATSSKPASKSALLKRKLKGDEESGKRQGGNKEESKDFDDEDGHKLRESDFSV</sequence>
<name>A0A7R9C0Y0_9CRUS</name>
<evidence type="ECO:0000313" key="3">
    <source>
        <dbReference type="Proteomes" id="UP000678499"/>
    </source>
</evidence>
<reference evidence="2" key="1">
    <citation type="submission" date="2020-11" db="EMBL/GenBank/DDBJ databases">
        <authorList>
            <person name="Tran Van P."/>
        </authorList>
    </citation>
    <scope>NUCLEOTIDE SEQUENCE</scope>
</reference>
<dbReference type="EMBL" id="CAJPEX010006256">
    <property type="protein sequence ID" value="CAG0923992.1"/>
    <property type="molecule type" value="Genomic_DNA"/>
</dbReference>
<evidence type="ECO:0000256" key="1">
    <source>
        <dbReference type="SAM" id="MobiDB-lite"/>
    </source>
</evidence>